<evidence type="ECO:0000313" key="2">
    <source>
        <dbReference type="EMBL" id="KAK8400211.1"/>
    </source>
</evidence>
<keyword evidence="1" id="KW-0732">Signal</keyword>
<organism evidence="2 3">
    <name type="scientific">Scylla paramamosain</name>
    <name type="common">Mud crab</name>
    <dbReference type="NCBI Taxonomy" id="85552"/>
    <lineage>
        <taxon>Eukaryota</taxon>
        <taxon>Metazoa</taxon>
        <taxon>Ecdysozoa</taxon>
        <taxon>Arthropoda</taxon>
        <taxon>Crustacea</taxon>
        <taxon>Multicrustacea</taxon>
        <taxon>Malacostraca</taxon>
        <taxon>Eumalacostraca</taxon>
        <taxon>Eucarida</taxon>
        <taxon>Decapoda</taxon>
        <taxon>Pleocyemata</taxon>
        <taxon>Brachyura</taxon>
        <taxon>Eubrachyura</taxon>
        <taxon>Portunoidea</taxon>
        <taxon>Portunidae</taxon>
        <taxon>Portuninae</taxon>
        <taxon>Scylla</taxon>
    </lineage>
</organism>
<evidence type="ECO:0000313" key="3">
    <source>
        <dbReference type="Proteomes" id="UP001487740"/>
    </source>
</evidence>
<comment type="caution">
    <text evidence="2">The sequence shown here is derived from an EMBL/GenBank/DDBJ whole genome shotgun (WGS) entry which is preliminary data.</text>
</comment>
<accession>A0AAW0UL47</accession>
<feature type="chain" id="PRO_5043597992" evidence="1">
    <location>
        <begin position="31"/>
        <end position="107"/>
    </location>
</feature>
<name>A0AAW0UL47_SCYPA</name>
<evidence type="ECO:0000256" key="1">
    <source>
        <dbReference type="SAM" id="SignalP"/>
    </source>
</evidence>
<gene>
    <name evidence="2" type="ORF">O3P69_003127</name>
</gene>
<protein>
    <submittedName>
        <fullName evidence="2">Uncharacterized protein</fullName>
    </submittedName>
</protein>
<proteinExistence type="predicted"/>
<keyword evidence="3" id="KW-1185">Reference proteome</keyword>
<dbReference type="EMBL" id="JARAKH010000010">
    <property type="protein sequence ID" value="KAK8400211.1"/>
    <property type="molecule type" value="Genomic_DNA"/>
</dbReference>
<feature type="signal peptide" evidence="1">
    <location>
        <begin position="1"/>
        <end position="30"/>
    </location>
</feature>
<dbReference type="Proteomes" id="UP001487740">
    <property type="component" value="Unassembled WGS sequence"/>
</dbReference>
<reference evidence="2 3" key="1">
    <citation type="submission" date="2023-03" db="EMBL/GenBank/DDBJ databases">
        <title>High-quality genome of Scylla paramamosain provides insights in environmental adaptation.</title>
        <authorList>
            <person name="Zhang L."/>
        </authorList>
    </citation>
    <scope>NUCLEOTIDE SEQUENCE [LARGE SCALE GENOMIC DNA]</scope>
    <source>
        <strain evidence="2">LZ_2023a</strain>
        <tissue evidence="2">Muscle</tissue>
    </source>
</reference>
<sequence length="107" mass="12199">MKTAKSVSRSLRLLAVVLVVALLLMDAVEAHRFWGWGWDRWCRSRSTCDIKRKVCRRYSTREDCTACFETGTNGTMITSWEDLGICLDAANVTMPDFSSSCPSRCFY</sequence>
<dbReference type="AlphaFoldDB" id="A0AAW0UL47"/>